<comment type="caution">
    <text evidence="2">The sequence shown here is derived from an EMBL/GenBank/DDBJ whole genome shotgun (WGS) entry which is preliminary data.</text>
</comment>
<dbReference type="AlphaFoldDB" id="A0AAV4BGT4"/>
<gene>
    <name evidence="2" type="ORF">PoB_004486800</name>
</gene>
<protein>
    <submittedName>
        <fullName evidence="2">Uncharacterized protein</fullName>
    </submittedName>
</protein>
<evidence type="ECO:0000256" key="1">
    <source>
        <dbReference type="SAM" id="MobiDB-lite"/>
    </source>
</evidence>
<feature type="compositionally biased region" description="Acidic residues" evidence="1">
    <location>
        <begin position="87"/>
        <end position="129"/>
    </location>
</feature>
<dbReference type="EMBL" id="BLXT01004946">
    <property type="protein sequence ID" value="GFO18363.1"/>
    <property type="molecule type" value="Genomic_DNA"/>
</dbReference>
<feature type="region of interest" description="Disordered" evidence="1">
    <location>
        <begin position="64"/>
        <end position="157"/>
    </location>
</feature>
<accession>A0AAV4BGT4</accession>
<reference evidence="2 3" key="1">
    <citation type="journal article" date="2021" name="Elife">
        <title>Chloroplast acquisition without the gene transfer in kleptoplastic sea slugs, Plakobranchus ocellatus.</title>
        <authorList>
            <person name="Maeda T."/>
            <person name="Takahashi S."/>
            <person name="Yoshida T."/>
            <person name="Shimamura S."/>
            <person name="Takaki Y."/>
            <person name="Nagai Y."/>
            <person name="Toyoda A."/>
            <person name="Suzuki Y."/>
            <person name="Arimoto A."/>
            <person name="Ishii H."/>
            <person name="Satoh N."/>
            <person name="Nishiyama T."/>
            <person name="Hasebe M."/>
            <person name="Maruyama T."/>
            <person name="Minagawa J."/>
            <person name="Obokata J."/>
            <person name="Shigenobu S."/>
        </authorList>
    </citation>
    <scope>NUCLEOTIDE SEQUENCE [LARGE SCALE GENOMIC DNA]</scope>
</reference>
<feature type="compositionally biased region" description="Low complexity" evidence="1">
    <location>
        <begin position="77"/>
        <end position="86"/>
    </location>
</feature>
<proteinExistence type="predicted"/>
<evidence type="ECO:0000313" key="3">
    <source>
        <dbReference type="Proteomes" id="UP000735302"/>
    </source>
</evidence>
<dbReference type="Proteomes" id="UP000735302">
    <property type="component" value="Unassembled WGS sequence"/>
</dbReference>
<evidence type="ECO:0000313" key="2">
    <source>
        <dbReference type="EMBL" id="GFO18363.1"/>
    </source>
</evidence>
<name>A0AAV4BGT4_9GAST</name>
<sequence>MISDFQVLHQASGAVRTSDRWAPAYLRADSLSTVPPAPPTGLLCNPFYERLSGAAKLCFKGKKERKGGEERDHNEDVGGNCDVVNGGDDDADDNDDDVDDDDDNDDDDDDNDGHDDDDDERDDDDDNDNDNGGGGGGGSGDDDDDDDSGGGDGHDDNDDYDNRLGHFHHLILPRWCLLIRVDDDDDGNEFKRQLSIKIIKLSKFLSLTRNLKNTKVSTEQRNQRFSKDQNLTIIRLVSLLLRTTGAHMDFGTADFSTGHLHAWVNTAAVELPSFDLVIQLITINFGSRGCSPPNNYPSVNNYKLPNNYPRVNDDERLKPLAKA</sequence>
<keyword evidence="3" id="KW-1185">Reference proteome</keyword>
<feature type="compositionally biased region" description="Acidic residues" evidence="1">
    <location>
        <begin position="140"/>
        <end position="157"/>
    </location>
</feature>
<feature type="compositionally biased region" description="Basic and acidic residues" evidence="1">
    <location>
        <begin position="66"/>
        <end position="76"/>
    </location>
</feature>
<organism evidence="2 3">
    <name type="scientific">Plakobranchus ocellatus</name>
    <dbReference type="NCBI Taxonomy" id="259542"/>
    <lineage>
        <taxon>Eukaryota</taxon>
        <taxon>Metazoa</taxon>
        <taxon>Spiralia</taxon>
        <taxon>Lophotrochozoa</taxon>
        <taxon>Mollusca</taxon>
        <taxon>Gastropoda</taxon>
        <taxon>Heterobranchia</taxon>
        <taxon>Euthyneura</taxon>
        <taxon>Panpulmonata</taxon>
        <taxon>Sacoglossa</taxon>
        <taxon>Placobranchoidea</taxon>
        <taxon>Plakobranchidae</taxon>
        <taxon>Plakobranchus</taxon>
    </lineage>
</organism>